<organism evidence="1 2">
    <name type="scientific">Leucocoprinus leucothites</name>
    <dbReference type="NCBI Taxonomy" id="201217"/>
    <lineage>
        <taxon>Eukaryota</taxon>
        <taxon>Fungi</taxon>
        <taxon>Dikarya</taxon>
        <taxon>Basidiomycota</taxon>
        <taxon>Agaricomycotina</taxon>
        <taxon>Agaricomycetes</taxon>
        <taxon>Agaricomycetidae</taxon>
        <taxon>Agaricales</taxon>
        <taxon>Agaricineae</taxon>
        <taxon>Agaricaceae</taxon>
        <taxon>Leucocoprinus</taxon>
    </lineage>
</organism>
<sequence length="236" mass="26742">MELEPVFRAIWDGADKIKRLVSALNSKNWIALLSRGFQQLEELVVQAPLPWLREIPKTLQPSATLWSSMPCLKHVVLKGLYHHDLDACLRLLLLCTSLVEYRVRSTHAVEPNPAIHPTFGNHDVTFHHIKRFTVYCAFHQPFFSALPHLRLPVLEELGLGAVTPNSIINLHLVLNFLAHAIKNILTAIPVVNLSLLFTDTSALTTILQRLTNGFLYYRETIPVIESHHPLYSPESS</sequence>
<proteinExistence type="predicted"/>
<accession>A0A8H5LKQ8</accession>
<dbReference type="Proteomes" id="UP000559027">
    <property type="component" value="Unassembled WGS sequence"/>
</dbReference>
<keyword evidence="2" id="KW-1185">Reference proteome</keyword>
<name>A0A8H5LKQ8_9AGAR</name>
<evidence type="ECO:0000313" key="2">
    <source>
        <dbReference type="Proteomes" id="UP000559027"/>
    </source>
</evidence>
<evidence type="ECO:0000313" key="1">
    <source>
        <dbReference type="EMBL" id="KAF5360787.1"/>
    </source>
</evidence>
<protein>
    <submittedName>
        <fullName evidence="1">Uncharacterized protein</fullName>
    </submittedName>
</protein>
<dbReference type="AlphaFoldDB" id="A0A8H5LKQ8"/>
<dbReference type="EMBL" id="JAACJO010000003">
    <property type="protein sequence ID" value="KAF5360787.1"/>
    <property type="molecule type" value="Genomic_DNA"/>
</dbReference>
<comment type="caution">
    <text evidence="1">The sequence shown here is derived from an EMBL/GenBank/DDBJ whole genome shotgun (WGS) entry which is preliminary data.</text>
</comment>
<reference evidence="1 2" key="1">
    <citation type="journal article" date="2020" name="ISME J.">
        <title>Uncovering the hidden diversity of litter-decomposition mechanisms in mushroom-forming fungi.</title>
        <authorList>
            <person name="Floudas D."/>
            <person name="Bentzer J."/>
            <person name="Ahren D."/>
            <person name="Johansson T."/>
            <person name="Persson P."/>
            <person name="Tunlid A."/>
        </authorList>
    </citation>
    <scope>NUCLEOTIDE SEQUENCE [LARGE SCALE GENOMIC DNA]</scope>
    <source>
        <strain evidence="1 2">CBS 146.42</strain>
    </source>
</reference>
<gene>
    <name evidence="1" type="ORF">D9756_004985</name>
</gene>